<protein>
    <submittedName>
        <fullName evidence="1">Uncharacterized protein</fullName>
    </submittedName>
</protein>
<comment type="caution">
    <text evidence="1">The sequence shown here is derived from an EMBL/GenBank/DDBJ whole genome shotgun (WGS) entry which is preliminary data.</text>
</comment>
<organism evidence="1">
    <name type="scientific">marine sediment metagenome</name>
    <dbReference type="NCBI Taxonomy" id="412755"/>
    <lineage>
        <taxon>unclassified sequences</taxon>
        <taxon>metagenomes</taxon>
        <taxon>ecological metagenomes</taxon>
    </lineage>
</organism>
<proteinExistence type="predicted"/>
<dbReference type="AlphaFoldDB" id="A0A0F9SQV9"/>
<evidence type="ECO:0000313" key="1">
    <source>
        <dbReference type="EMBL" id="KKN39346.1"/>
    </source>
</evidence>
<gene>
    <name evidence="1" type="ORF">LCGC14_0744510</name>
</gene>
<accession>A0A0F9SQV9</accession>
<name>A0A0F9SQV9_9ZZZZ</name>
<sequence length="132" mass="14963">MSDRTQCYCDLIIIQEDFRDHITGPGQQVAKVGWKEGQVCSNIAVGRCFWCGKDFCEAHKNRLYGPELMASYSGPHAESAYMKTIPTCARCEDKGRNKRMPPRLVTRLDALWADMLIEAKKPPGRTKSPKKQ</sequence>
<reference evidence="1" key="1">
    <citation type="journal article" date="2015" name="Nature">
        <title>Complex archaea that bridge the gap between prokaryotes and eukaryotes.</title>
        <authorList>
            <person name="Spang A."/>
            <person name="Saw J.H."/>
            <person name="Jorgensen S.L."/>
            <person name="Zaremba-Niedzwiedzka K."/>
            <person name="Martijn J."/>
            <person name="Lind A.E."/>
            <person name="van Eijk R."/>
            <person name="Schleper C."/>
            <person name="Guy L."/>
            <person name="Ettema T.J."/>
        </authorList>
    </citation>
    <scope>NUCLEOTIDE SEQUENCE</scope>
</reference>
<dbReference type="EMBL" id="LAZR01001770">
    <property type="protein sequence ID" value="KKN39346.1"/>
    <property type="molecule type" value="Genomic_DNA"/>
</dbReference>